<reference evidence="5" key="1">
    <citation type="submission" date="2022-08" db="EMBL/GenBank/DDBJ databases">
        <authorList>
            <person name="Gutierrez-Valencia J."/>
        </authorList>
    </citation>
    <scope>NUCLEOTIDE SEQUENCE</scope>
</reference>
<organism evidence="5 6">
    <name type="scientific">Linum tenue</name>
    <dbReference type="NCBI Taxonomy" id="586396"/>
    <lineage>
        <taxon>Eukaryota</taxon>
        <taxon>Viridiplantae</taxon>
        <taxon>Streptophyta</taxon>
        <taxon>Embryophyta</taxon>
        <taxon>Tracheophyta</taxon>
        <taxon>Spermatophyta</taxon>
        <taxon>Magnoliopsida</taxon>
        <taxon>eudicotyledons</taxon>
        <taxon>Gunneridae</taxon>
        <taxon>Pentapetalae</taxon>
        <taxon>rosids</taxon>
        <taxon>fabids</taxon>
        <taxon>Malpighiales</taxon>
        <taxon>Linaceae</taxon>
        <taxon>Linum</taxon>
    </lineage>
</organism>
<name>A0AAV0N3K4_9ROSI</name>
<dbReference type="FunFam" id="3.30.530.20:FF:000007">
    <property type="entry name" value="Major pollen allergen Bet v 1-A"/>
    <property type="match status" value="1"/>
</dbReference>
<dbReference type="PRINTS" id="PR00634">
    <property type="entry name" value="BETALLERGEN"/>
</dbReference>
<dbReference type="GO" id="GO:0004864">
    <property type="term" value="F:protein phosphatase inhibitor activity"/>
    <property type="evidence" value="ECO:0007669"/>
    <property type="project" value="InterPro"/>
</dbReference>
<dbReference type="InterPro" id="IPR023393">
    <property type="entry name" value="START-like_dom_sf"/>
</dbReference>
<dbReference type="SUPFAM" id="SSF55961">
    <property type="entry name" value="Bet v1-like"/>
    <property type="match status" value="1"/>
</dbReference>
<evidence type="ECO:0000313" key="5">
    <source>
        <dbReference type="EMBL" id="CAI0452974.1"/>
    </source>
</evidence>
<dbReference type="Pfam" id="PF00407">
    <property type="entry name" value="Bet_v_1"/>
    <property type="match status" value="1"/>
</dbReference>
<evidence type="ECO:0000256" key="2">
    <source>
        <dbReference type="ARBA" id="ARBA00022821"/>
    </source>
</evidence>
<keyword evidence="6" id="KW-1185">Reference proteome</keyword>
<dbReference type="CDD" id="cd07816">
    <property type="entry name" value="Bet_v1-like"/>
    <property type="match status" value="1"/>
</dbReference>
<dbReference type="PANTHER" id="PTHR31213:SF157">
    <property type="entry name" value="MAJOR ALLERGEN MAL D 1-LIKE"/>
    <property type="match status" value="1"/>
</dbReference>
<dbReference type="GO" id="GO:0009738">
    <property type="term" value="P:abscisic acid-activated signaling pathway"/>
    <property type="evidence" value="ECO:0007669"/>
    <property type="project" value="InterPro"/>
</dbReference>
<dbReference type="GO" id="GO:0010427">
    <property type="term" value="F:abscisic acid binding"/>
    <property type="evidence" value="ECO:0007669"/>
    <property type="project" value="InterPro"/>
</dbReference>
<dbReference type="EMBL" id="CAMGYJ010000007">
    <property type="protein sequence ID" value="CAI0452974.1"/>
    <property type="molecule type" value="Genomic_DNA"/>
</dbReference>
<sequence>MGVTTATHEFKSSIPAPRMYKALLEDSPTLFPKIMPQYKSKVVQGDGGVGSILETCFPDEGNQVKIVKHKVEAQDPANYYAKYTVIEGSPLSDNIESVVNERKIEPAGDGCVVKATDHYHTKGGAADKAMIDAIGKQTTTVYKLVQDYLLANPGACCA</sequence>
<accession>A0AAV0N3K4</accession>
<evidence type="ECO:0000259" key="4">
    <source>
        <dbReference type="Pfam" id="PF00407"/>
    </source>
</evidence>
<dbReference type="InterPro" id="IPR050279">
    <property type="entry name" value="Plant_def-hormone_signal"/>
</dbReference>
<dbReference type="Gene3D" id="3.30.530.20">
    <property type="match status" value="1"/>
</dbReference>
<comment type="caution">
    <text evidence="5">The sequence shown here is derived from an EMBL/GenBank/DDBJ whole genome shotgun (WGS) entry which is preliminary data.</text>
</comment>
<keyword evidence="2" id="KW-0611">Plant defense</keyword>
<dbReference type="AlphaFoldDB" id="A0AAV0N3K4"/>
<dbReference type="GO" id="GO:0006952">
    <property type="term" value="P:defense response"/>
    <property type="evidence" value="ECO:0007669"/>
    <property type="project" value="UniProtKB-KW"/>
</dbReference>
<gene>
    <name evidence="5" type="ORF">LITE_LOCUS31413</name>
</gene>
<evidence type="ECO:0000313" key="6">
    <source>
        <dbReference type="Proteomes" id="UP001154282"/>
    </source>
</evidence>
<evidence type="ECO:0000256" key="3">
    <source>
        <dbReference type="ARBA" id="ARBA00023265"/>
    </source>
</evidence>
<keyword evidence="3" id="KW-0568">Pathogenesis-related protein</keyword>
<dbReference type="InterPro" id="IPR000916">
    <property type="entry name" value="Bet_v_I/MLP"/>
</dbReference>
<dbReference type="GO" id="GO:0005737">
    <property type="term" value="C:cytoplasm"/>
    <property type="evidence" value="ECO:0007669"/>
    <property type="project" value="TreeGrafter"/>
</dbReference>
<feature type="domain" description="Bet v I/Major latex protein" evidence="4">
    <location>
        <begin position="1"/>
        <end position="151"/>
    </location>
</feature>
<proteinExistence type="inferred from homology"/>
<dbReference type="Proteomes" id="UP001154282">
    <property type="component" value="Unassembled WGS sequence"/>
</dbReference>
<dbReference type="GO" id="GO:0005634">
    <property type="term" value="C:nucleus"/>
    <property type="evidence" value="ECO:0007669"/>
    <property type="project" value="TreeGrafter"/>
</dbReference>
<evidence type="ECO:0000256" key="1">
    <source>
        <dbReference type="ARBA" id="ARBA00009744"/>
    </source>
</evidence>
<protein>
    <recommendedName>
        <fullName evidence="4">Bet v I/Major latex protein domain-containing protein</fullName>
    </recommendedName>
</protein>
<dbReference type="InterPro" id="IPR024949">
    <property type="entry name" value="Bet_v_I_allergen"/>
</dbReference>
<comment type="similarity">
    <text evidence="1">Belongs to the BetVI family.</text>
</comment>
<dbReference type="GO" id="GO:0038023">
    <property type="term" value="F:signaling receptor activity"/>
    <property type="evidence" value="ECO:0007669"/>
    <property type="project" value="InterPro"/>
</dbReference>
<dbReference type="PANTHER" id="PTHR31213">
    <property type="entry name" value="OS08G0374000 PROTEIN-RELATED"/>
    <property type="match status" value="1"/>
</dbReference>